<reference evidence="4 5" key="1">
    <citation type="submission" date="2019-03" db="EMBL/GenBank/DDBJ databases">
        <title>The genome sequence of a newly discovered highly antifungal drug resistant Aspergillus species, Aspergillus tanneri NIH 1004.</title>
        <authorList>
            <person name="Mounaud S."/>
            <person name="Singh I."/>
            <person name="Joardar V."/>
            <person name="Pakala S."/>
            <person name="Pakala S."/>
            <person name="Venepally P."/>
            <person name="Hoover J."/>
            <person name="Nierman W."/>
            <person name="Chung J."/>
            <person name="Losada L."/>
        </authorList>
    </citation>
    <scope>NUCLEOTIDE SEQUENCE [LARGE SCALE GENOMIC DNA]</scope>
    <source>
        <strain evidence="4 5">NIH1004</strain>
    </source>
</reference>
<dbReference type="InterPro" id="IPR011051">
    <property type="entry name" value="RmlC_Cupin_sf"/>
</dbReference>
<comment type="caution">
    <text evidence="4">The sequence shown here is derived from an EMBL/GenBank/DDBJ whole genome shotgun (WGS) entry which is preliminary data.</text>
</comment>
<feature type="region of interest" description="Disordered" evidence="1">
    <location>
        <begin position="1"/>
        <end position="26"/>
    </location>
</feature>
<evidence type="ECO:0000313" key="4">
    <source>
        <dbReference type="EMBL" id="THC96644.1"/>
    </source>
</evidence>
<dbReference type="Proteomes" id="UP000324241">
    <property type="component" value="Unassembled WGS sequence"/>
</dbReference>
<evidence type="ECO:0000313" key="3">
    <source>
        <dbReference type="EMBL" id="KAA8645147.1"/>
    </source>
</evidence>
<sequence length="125" mass="14057">MTFQQREFSDFPLPPPVGTPANSPSAQPWYSIAPGIWELLLNGDKDSDHKSVLQWFEPGQKSAQTEPITHSYVEEVCFLQGGLRDLTLNREWGMGAYAYRKPGMKHGPYQASTVGCLEFVRITPK</sequence>
<organism evidence="4 5">
    <name type="scientific">Aspergillus tanneri</name>
    <dbReference type="NCBI Taxonomy" id="1220188"/>
    <lineage>
        <taxon>Eukaryota</taxon>
        <taxon>Fungi</taxon>
        <taxon>Dikarya</taxon>
        <taxon>Ascomycota</taxon>
        <taxon>Pezizomycotina</taxon>
        <taxon>Eurotiomycetes</taxon>
        <taxon>Eurotiomycetidae</taxon>
        <taxon>Eurotiales</taxon>
        <taxon>Aspergillaceae</taxon>
        <taxon>Aspergillus</taxon>
        <taxon>Aspergillus subgen. Circumdati</taxon>
    </lineage>
</organism>
<dbReference type="EMBL" id="SOSA01000105">
    <property type="protein sequence ID" value="THC96644.1"/>
    <property type="molecule type" value="Genomic_DNA"/>
</dbReference>
<evidence type="ECO:0000256" key="1">
    <source>
        <dbReference type="SAM" id="MobiDB-lite"/>
    </source>
</evidence>
<dbReference type="AlphaFoldDB" id="A0A4V6RQW1"/>
<feature type="domain" description="ChrR-like cupin" evidence="2">
    <location>
        <begin position="24"/>
        <end position="122"/>
    </location>
</feature>
<dbReference type="Proteomes" id="UP000308092">
    <property type="component" value="Unassembled WGS sequence"/>
</dbReference>
<dbReference type="VEuPathDB" id="FungiDB:EYZ11_003894"/>
<dbReference type="InterPro" id="IPR025979">
    <property type="entry name" value="ChrR-like_cupin_dom"/>
</dbReference>
<gene>
    <name evidence="3" type="ORF">ATNIH1004_009364</name>
    <name evidence="4" type="ORF">EYZ11_003894</name>
</gene>
<dbReference type="Gene3D" id="2.60.120.10">
    <property type="entry name" value="Jelly Rolls"/>
    <property type="match status" value="1"/>
</dbReference>
<dbReference type="InterPro" id="IPR014710">
    <property type="entry name" value="RmlC-like_jellyroll"/>
</dbReference>
<protein>
    <recommendedName>
        <fullName evidence="2">ChrR-like cupin domain-containing protein</fullName>
    </recommendedName>
</protein>
<dbReference type="OrthoDB" id="9970537at2759"/>
<evidence type="ECO:0000313" key="5">
    <source>
        <dbReference type="Proteomes" id="UP000308092"/>
    </source>
</evidence>
<evidence type="ECO:0000259" key="2">
    <source>
        <dbReference type="Pfam" id="PF12973"/>
    </source>
</evidence>
<evidence type="ECO:0000313" key="6">
    <source>
        <dbReference type="Proteomes" id="UP000324241"/>
    </source>
</evidence>
<proteinExistence type="predicted"/>
<dbReference type="Pfam" id="PF12973">
    <property type="entry name" value="Cupin_7"/>
    <property type="match status" value="1"/>
</dbReference>
<dbReference type="SUPFAM" id="SSF51182">
    <property type="entry name" value="RmlC-like cupins"/>
    <property type="match status" value="1"/>
</dbReference>
<keyword evidence="5" id="KW-1185">Reference proteome</keyword>
<dbReference type="RefSeq" id="XP_033424508.1">
    <property type="nucleotide sequence ID" value="XM_033573956.1"/>
</dbReference>
<name>A0A4V6RQW1_9EURO</name>
<accession>A0A4V6RQW1</accession>
<dbReference type="EMBL" id="QUQM01000006">
    <property type="protein sequence ID" value="KAA8645147.1"/>
    <property type="molecule type" value="Genomic_DNA"/>
</dbReference>
<reference evidence="3 6" key="2">
    <citation type="submission" date="2019-08" db="EMBL/GenBank/DDBJ databases">
        <title>The genome sequence of a newly discovered highly antifungal drug resistant Aspergillus species, Aspergillus tanneri NIH 1004.</title>
        <authorList>
            <person name="Mounaud S."/>
            <person name="Singh I."/>
            <person name="Joardar V."/>
            <person name="Pakala S."/>
            <person name="Pakala S."/>
            <person name="Venepally P."/>
            <person name="Chung J.K."/>
            <person name="Losada L."/>
            <person name="Nierman W.C."/>
        </authorList>
    </citation>
    <scope>NUCLEOTIDE SEQUENCE [LARGE SCALE GENOMIC DNA]</scope>
    <source>
        <strain evidence="3 6">NIH1004</strain>
    </source>
</reference>
<dbReference type="GeneID" id="54332066"/>